<dbReference type="Pfam" id="PF00027">
    <property type="entry name" value="cNMP_binding"/>
    <property type="match status" value="1"/>
</dbReference>
<dbReference type="InterPro" id="IPR036390">
    <property type="entry name" value="WH_DNA-bd_sf"/>
</dbReference>
<feature type="domain" description="Cyclic nucleotide-binding" evidence="4">
    <location>
        <begin position="12"/>
        <end position="132"/>
    </location>
</feature>
<dbReference type="CDD" id="cd00038">
    <property type="entry name" value="CAP_ED"/>
    <property type="match status" value="1"/>
</dbReference>
<dbReference type="InterPro" id="IPR012318">
    <property type="entry name" value="HTH_CRP"/>
</dbReference>
<reference evidence="6 7" key="2">
    <citation type="submission" date="2016-12" db="EMBL/GenBank/DDBJ databases">
        <title>Draft Genome Sequence of Cystobacter ferrugineus Strain Cbfe23.</title>
        <authorList>
            <person name="Akbar S."/>
            <person name="Dowd S.E."/>
            <person name="Stevens D.C."/>
        </authorList>
    </citation>
    <scope>NUCLEOTIDE SEQUENCE [LARGE SCALE GENOMIC DNA]</scope>
    <source>
        <strain evidence="6 7">Cbfe23</strain>
    </source>
</reference>
<dbReference type="PANTHER" id="PTHR24567:SF74">
    <property type="entry name" value="HTH-TYPE TRANSCRIPTIONAL REGULATOR ARCR"/>
    <property type="match status" value="1"/>
</dbReference>
<dbReference type="PROSITE" id="PS50042">
    <property type="entry name" value="CNMP_BINDING_3"/>
    <property type="match status" value="1"/>
</dbReference>
<feature type="domain" description="HTH crp-type" evidence="5">
    <location>
        <begin position="146"/>
        <end position="219"/>
    </location>
</feature>
<reference evidence="7" key="1">
    <citation type="submission" date="2016-11" db="EMBL/GenBank/DDBJ databases">
        <authorList>
            <person name="Shukria A."/>
            <person name="Stevens D.C."/>
        </authorList>
    </citation>
    <scope>NUCLEOTIDE SEQUENCE [LARGE SCALE GENOMIC DNA]</scope>
    <source>
        <strain evidence="7">Cbfe23</strain>
    </source>
</reference>
<dbReference type="RefSeq" id="WP_071905118.1">
    <property type="nucleotide sequence ID" value="NZ_MPIN01000026.1"/>
</dbReference>
<dbReference type="PANTHER" id="PTHR24567">
    <property type="entry name" value="CRP FAMILY TRANSCRIPTIONAL REGULATORY PROTEIN"/>
    <property type="match status" value="1"/>
</dbReference>
<dbReference type="STRING" id="83449.BON30_46490"/>
<dbReference type="OrthoDB" id="3525895at2"/>
<evidence type="ECO:0000256" key="3">
    <source>
        <dbReference type="ARBA" id="ARBA00023163"/>
    </source>
</evidence>
<evidence type="ECO:0000313" key="7">
    <source>
        <dbReference type="Proteomes" id="UP000182229"/>
    </source>
</evidence>
<evidence type="ECO:0000256" key="2">
    <source>
        <dbReference type="ARBA" id="ARBA00023125"/>
    </source>
</evidence>
<keyword evidence="2" id="KW-0238">DNA-binding</keyword>
<dbReference type="Pfam" id="PF13545">
    <property type="entry name" value="HTH_Crp_2"/>
    <property type="match status" value="1"/>
</dbReference>
<dbReference type="InterPro" id="IPR018490">
    <property type="entry name" value="cNMP-bd_dom_sf"/>
</dbReference>
<dbReference type="SMART" id="SM00100">
    <property type="entry name" value="cNMP"/>
    <property type="match status" value="1"/>
</dbReference>
<comment type="caution">
    <text evidence="6">The sequence shown here is derived from an EMBL/GenBank/DDBJ whole genome shotgun (WGS) entry which is preliminary data.</text>
</comment>
<gene>
    <name evidence="6" type="ORF">BON30_46490</name>
</gene>
<name>A0A1L9AV54_9BACT</name>
<dbReference type="InterPro" id="IPR014710">
    <property type="entry name" value="RmlC-like_jellyroll"/>
</dbReference>
<dbReference type="SMART" id="SM00419">
    <property type="entry name" value="HTH_CRP"/>
    <property type="match status" value="1"/>
</dbReference>
<dbReference type="PROSITE" id="PS51063">
    <property type="entry name" value="HTH_CRP_2"/>
    <property type="match status" value="1"/>
</dbReference>
<dbReference type="GO" id="GO:0003677">
    <property type="term" value="F:DNA binding"/>
    <property type="evidence" value="ECO:0007669"/>
    <property type="project" value="UniProtKB-KW"/>
</dbReference>
<dbReference type="AlphaFoldDB" id="A0A1L9AV54"/>
<keyword evidence="1" id="KW-0805">Transcription regulation</keyword>
<dbReference type="EMBL" id="MPIN01000026">
    <property type="protein sequence ID" value="OJH33889.1"/>
    <property type="molecule type" value="Genomic_DNA"/>
</dbReference>
<evidence type="ECO:0000313" key="6">
    <source>
        <dbReference type="EMBL" id="OJH33889.1"/>
    </source>
</evidence>
<dbReference type="InterPro" id="IPR036388">
    <property type="entry name" value="WH-like_DNA-bd_sf"/>
</dbReference>
<keyword evidence="3" id="KW-0804">Transcription</keyword>
<dbReference type="GO" id="GO:0003700">
    <property type="term" value="F:DNA-binding transcription factor activity"/>
    <property type="evidence" value="ECO:0007669"/>
    <property type="project" value="TreeGrafter"/>
</dbReference>
<dbReference type="Gene3D" id="1.10.10.10">
    <property type="entry name" value="Winged helix-like DNA-binding domain superfamily/Winged helix DNA-binding domain"/>
    <property type="match status" value="1"/>
</dbReference>
<keyword evidence="7" id="KW-1185">Reference proteome</keyword>
<organism evidence="6 7">
    <name type="scientific">Cystobacter ferrugineus</name>
    <dbReference type="NCBI Taxonomy" id="83449"/>
    <lineage>
        <taxon>Bacteria</taxon>
        <taxon>Pseudomonadati</taxon>
        <taxon>Myxococcota</taxon>
        <taxon>Myxococcia</taxon>
        <taxon>Myxococcales</taxon>
        <taxon>Cystobacterineae</taxon>
        <taxon>Archangiaceae</taxon>
        <taxon>Cystobacter</taxon>
    </lineage>
</organism>
<dbReference type="SUPFAM" id="SSF46785">
    <property type="entry name" value="Winged helix' DNA-binding domain"/>
    <property type="match status" value="1"/>
</dbReference>
<dbReference type="PRINTS" id="PR00103">
    <property type="entry name" value="CAMPKINASE"/>
</dbReference>
<dbReference type="InterPro" id="IPR050397">
    <property type="entry name" value="Env_Response_Regulators"/>
</dbReference>
<evidence type="ECO:0000259" key="5">
    <source>
        <dbReference type="PROSITE" id="PS51063"/>
    </source>
</evidence>
<accession>A0A1L9AV54</accession>
<evidence type="ECO:0000259" key="4">
    <source>
        <dbReference type="PROSITE" id="PS50042"/>
    </source>
</evidence>
<sequence length="226" mass="25144">MSYTELLLQVPLFSSLEPGDLEQLSARLRPRRLGAGEVLFHRGDMGTDLYIIHEGEVTIRLSAADGKEVSLALLGRGDAFGELALLDDAPRSTDAVARKDTELLSLQREPFRQFLQERPQVLPPLLAELSQLVRRVTRTVHDTSFLDARARLARVLLDLAQSRGRPGAQGVAISPRLTQSELANLCGLTRESTNRWLRFYAREGLLTYEDGVITLLDPEDLSLNAE</sequence>
<dbReference type="SUPFAM" id="SSF51206">
    <property type="entry name" value="cAMP-binding domain-like"/>
    <property type="match status" value="1"/>
</dbReference>
<dbReference type="Proteomes" id="UP000182229">
    <property type="component" value="Unassembled WGS sequence"/>
</dbReference>
<protein>
    <submittedName>
        <fullName evidence="6">Cyclic nucleotide-binding protein</fullName>
    </submittedName>
</protein>
<dbReference type="GO" id="GO:0005829">
    <property type="term" value="C:cytosol"/>
    <property type="evidence" value="ECO:0007669"/>
    <property type="project" value="TreeGrafter"/>
</dbReference>
<dbReference type="Gene3D" id="2.60.120.10">
    <property type="entry name" value="Jelly Rolls"/>
    <property type="match status" value="1"/>
</dbReference>
<evidence type="ECO:0000256" key="1">
    <source>
        <dbReference type="ARBA" id="ARBA00023015"/>
    </source>
</evidence>
<dbReference type="InterPro" id="IPR000595">
    <property type="entry name" value="cNMP-bd_dom"/>
</dbReference>
<proteinExistence type="predicted"/>